<evidence type="ECO:0000313" key="2">
    <source>
        <dbReference type="EMBL" id="CAA9384769.1"/>
    </source>
</evidence>
<reference evidence="2" key="1">
    <citation type="submission" date="2020-02" db="EMBL/GenBank/DDBJ databases">
        <authorList>
            <person name="Meier V. D."/>
        </authorList>
    </citation>
    <scope>NUCLEOTIDE SEQUENCE</scope>
    <source>
        <strain evidence="2">AVDCRST_MAG47</strain>
    </source>
</reference>
<dbReference type="EMBL" id="CADCUK010000160">
    <property type="protein sequence ID" value="CAA9384769.1"/>
    <property type="molecule type" value="Genomic_DNA"/>
</dbReference>
<feature type="compositionally biased region" description="Basic and acidic residues" evidence="1">
    <location>
        <begin position="1"/>
        <end position="30"/>
    </location>
</feature>
<accession>A0A6J4ND28</accession>
<gene>
    <name evidence="2" type="ORF">AVDCRST_MAG47-2422</name>
</gene>
<feature type="compositionally biased region" description="Low complexity" evidence="1">
    <location>
        <begin position="85"/>
        <end position="102"/>
    </location>
</feature>
<feature type="non-terminal residue" evidence="2">
    <location>
        <position position="1"/>
    </location>
</feature>
<name>A0A6J4ND28_9ACTN</name>
<dbReference type="AlphaFoldDB" id="A0A6J4ND28"/>
<feature type="region of interest" description="Disordered" evidence="1">
    <location>
        <begin position="1"/>
        <end position="145"/>
    </location>
</feature>
<feature type="compositionally biased region" description="Basic and acidic residues" evidence="1">
    <location>
        <begin position="55"/>
        <end position="71"/>
    </location>
</feature>
<feature type="compositionally biased region" description="Basic residues" evidence="1">
    <location>
        <begin position="103"/>
        <end position="120"/>
    </location>
</feature>
<proteinExistence type="predicted"/>
<sequence length="145" mass="16348">FRRDRRAAAGDHARRTDVEERQDRLRDPRPAELPQAAPTPGAQPGRRQGRAHRGQGRDHAGHEDRPGDPHLPRGRQRHERRGADHGLAPQAPGQPGHQPACRGGRRHQQRHRRTEHRRLGRLQGRGPRARPHRATAGPPPPAREV</sequence>
<organism evidence="2">
    <name type="scientific">uncultured Nocardioidaceae bacterium</name>
    <dbReference type="NCBI Taxonomy" id="253824"/>
    <lineage>
        <taxon>Bacteria</taxon>
        <taxon>Bacillati</taxon>
        <taxon>Actinomycetota</taxon>
        <taxon>Actinomycetes</taxon>
        <taxon>Propionibacteriales</taxon>
        <taxon>Nocardioidaceae</taxon>
        <taxon>environmental samples</taxon>
    </lineage>
</organism>
<protein>
    <submittedName>
        <fullName evidence="2">Uncharacterized protein</fullName>
    </submittedName>
</protein>
<feature type="non-terminal residue" evidence="2">
    <location>
        <position position="145"/>
    </location>
</feature>
<feature type="compositionally biased region" description="Low complexity" evidence="1">
    <location>
        <begin position="34"/>
        <end position="46"/>
    </location>
</feature>
<evidence type="ECO:0000256" key="1">
    <source>
        <dbReference type="SAM" id="MobiDB-lite"/>
    </source>
</evidence>